<proteinExistence type="predicted"/>
<organism evidence="2 3">
    <name type="scientific">Lepeophtheirus salmonis</name>
    <name type="common">Salmon louse</name>
    <name type="synonym">Caligus salmonis</name>
    <dbReference type="NCBI Taxonomy" id="72036"/>
    <lineage>
        <taxon>Eukaryota</taxon>
        <taxon>Metazoa</taxon>
        <taxon>Ecdysozoa</taxon>
        <taxon>Arthropoda</taxon>
        <taxon>Crustacea</taxon>
        <taxon>Multicrustacea</taxon>
        <taxon>Hexanauplia</taxon>
        <taxon>Copepoda</taxon>
        <taxon>Siphonostomatoida</taxon>
        <taxon>Caligidae</taxon>
        <taxon>Lepeophtheirus</taxon>
    </lineage>
</organism>
<dbReference type="InterPro" id="IPR011419">
    <property type="entry name" value="ATP12_ATP_synth-F1-assembly"/>
</dbReference>
<evidence type="ECO:0000313" key="2">
    <source>
        <dbReference type="EMBL" id="CAF2741700.1"/>
    </source>
</evidence>
<dbReference type="Proteomes" id="UP000675881">
    <property type="component" value="Unassembled WGS sequence"/>
</dbReference>
<dbReference type="EMBL" id="CAJNVT010000013">
    <property type="protein sequence ID" value="CAF2741700.1"/>
    <property type="molecule type" value="Genomic_DNA"/>
</dbReference>
<dbReference type="GO" id="GO:0033615">
    <property type="term" value="P:mitochondrial proton-transporting ATP synthase complex assembly"/>
    <property type="evidence" value="ECO:0007669"/>
    <property type="project" value="TreeGrafter"/>
</dbReference>
<dbReference type="Gene3D" id="1.10.3580.10">
    <property type="entry name" value="ATP12 ATPase"/>
    <property type="match status" value="2"/>
</dbReference>
<sequence length="268" mass="30473">MIELGLRSRNQVTDKDPCSGGERRSSRLTYRGDDHTSSIQSRALKKRTEGGYTPLLEVKRGVSAAKRFYKDTHESSKLLLERFFTVVSEPLAHAVAVEWASQKKEIIRSQMHLTGLVSTCIDNPTQISKEDIITEILEFLKTDTLLFFASEPTGLTQLQEEKWRPIIDWFNNCKTSYEFPFEAIHGLRFGVDAVKSLIIALSVLEKRVSIDQAIGLARLELEYQTSHWGNVEWAHDIELHDSTSRLAASAIFVNLHVNSYSSKNKELF</sequence>
<dbReference type="InterPro" id="IPR023335">
    <property type="entry name" value="ATP12_ortho_dom_sf"/>
</dbReference>
<evidence type="ECO:0000256" key="1">
    <source>
        <dbReference type="SAM" id="MobiDB-lite"/>
    </source>
</evidence>
<name>A0A817FBT1_LEPSM</name>
<feature type="compositionally biased region" description="Basic and acidic residues" evidence="1">
    <location>
        <begin position="12"/>
        <end position="34"/>
    </location>
</feature>
<feature type="region of interest" description="Disordered" evidence="1">
    <location>
        <begin position="1"/>
        <end position="34"/>
    </location>
</feature>
<comment type="caution">
    <text evidence="2">The sequence shown here is derived from an EMBL/GenBank/DDBJ whole genome shotgun (WGS) entry which is preliminary data.</text>
</comment>
<keyword evidence="3" id="KW-1185">Reference proteome</keyword>
<dbReference type="SUPFAM" id="SSF160909">
    <property type="entry name" value="ATP12-like"/>
    <property type="match status" value="1"/>
</dbReference>
<accession>A0A817FBT1</accession>
<dbReference type="AlphaFoldDB" id="A0A817FBT1"/>
<gene>
    <name evidence="2" type="ORF">LSAA_82</name>
</gene>
<dbReference type="PANTHER" id="PTHR21013">
    <property type="entry name" value="ATP SYNTHASE MITOCHONDRIAL F1 COMPLEX ASSEMBLY FACTOR 2/ATP12 PROTEIN, MITOCHONDRIAL PRECURSOR"/>
    <property type="match status" value="1"/>
</dbReference>
<dbReference type="PANTHER" id="PTHR21013:SF10">
    <property type="entry name" value="ATP SYNTHASE MITOCHONDRIAL F1 COMPLEX ASSEMBLY FACTOR 2"/>
    <property type="match status" value="1"/>
</dbReference>
<protein>
    <submittedName>
        <fullName evidence="2">ATPeAF2</fullName>
    </submittedName>
</protein>
<dbReference type="Pfam" id="PF07542">
    <property type="entry name" value="ATP12"/>
    <property type="match status" value="1"/>
</dbReference>
<evidence type="ECO:0000313" key="3">
    <source>
        <dbReference type="Proteomes" id="UP000675881"/>
    </source>
</evidence>
<dbReference type="OrthoDB" id="5673at2759"/>
<reference evidence="2" key="1">
    <citation type="submission" date="2021-02" db="EMBL/GenBank/DDBJ databases">
        <authorList>
            <person name="Bekaert M."/>
        </authorList>
    </citation>
    <scope>NUCLEOTIDE SEQUENCE</scope>
    <source>
        <strain evidence="2">IoA-00</strain>
    </source>
</reference>
<dbReference type="GO" id="GO:0005739">
    <property type="term" value="C:mitochondrion"/>
    <property type="evidence" value="ECO:0007669"/>
    <property type="project" value="TreeGrafter"/>
</dbReference>